<sequence length="324" mass="34641">MRVSAPTPLPAPLPIERALAHHVLAVDHEVADDELETLLLSLVLDAQWDPAPAPGAPGTMDLLPLPAVDATHELPAPGERERAAVVGPWSLNGEARRRLALPDWANTAYLVEVATDRSPLPAPPLPLGYGALLDAFGPHHPRGVEKQVLDVAHACARRLGGALRTTTGVVIVPDPGSAVDHAVHAPVWLEPVALRHVLAPALPGLQVHVDDPQGPVRSEDGTYQAGADLGGGDRVLVEVFAAERLRPALRFAPWAADGVITYAMHYLPAQQHREARTRAETRRRDAARQAIEGAVLVLHEAVGGEILDEDGFFVEPQQLRGDIL</sequence>
<comment type="caution">
    <text evidence="1">The sequence shown here is derived from an EMBL/GenBank/DDBJ whole genome shotgun (WGS) entry which is preliminary data.</text>
</comment>
<dbReference type="Proteomes" id="UP000224915">
    <property type="component" value="Unassembled WGS sequence"/>
</dbReference>
<dbReference type="EMBL" id="PDJD01000001">
    <property type="protein sequence ID" value="PFG18613.1"/>
    <property type="molecule type" value="Genomic_DNA"/>
</dbReference>
<name>A0A2A9CW38_9MICO</name>
<protein>
    <submittedName>
        <fullName evidence="1">Uncharacterized protein</fullName>
    </submittedName>
</protein>
<organism evidence="1 2">
    <name type="scientific">Serinibacter salmoneus</name>
    <dbReference type="NCBI Taxonomy" id="556530"/>
    <lineage>
        <taxon>Bacteria</taxon>
        <taxon>Bacillati</taxon>
        <taxon>Actinomycetota</taxon>
        <taxon>Actinomycetes</taxon>
        <taxon>Micrococcales</taxon>
        <taxon>Beutenbergiaceae</taxon>
        <taxon>Serinibacter</taxon>
    </lineage>
</organism>
<evidence type="ECO:0000313" key="1">
    <source>
        <dbReference type="EMBL" id="PFG18613.1"/>
    </source>
</evidence>
<reference evidence="1 2" key="1">
    <citation type="submission" date="2017-10" db="EMBL/GenBank/DDBJ databases">
        <title>Sequencing the genomes of 1000 actinobacteria strains.</title>
        <authorList>
            <person name="Klenk H.-P."/>
        </authorList>
    </citation>
    <scope>NUCLEOTIDE SEQUENCE [LARGE SCALE GENOMIC DNA]</scope>
    <source>
        <strain evidence="1 2">DSM 21801</strain>
    </source>
</reference>
<gene>
    <name evidence="1" type="ORF">ATL40_0154</name>
</gene>
<keyword evidence="2" id="KW-1185">Reference proteome</keyword>
<accession>A0A2A9CW38</accession>
<dbReference type="AlphaFoldDB" id="A0A2A9CW38"/>
<proteinExistence type="predicted"/>
<evidence type="ECO:0000313" key="2">
    <source>
        <dbReference type="Proteomes" id="UP000224915"/>
    </source>
</evidence>